<organism evidence="3 4">
    <name type="scientific">Linum tenue</name>
    <dbReference type="NCBI Taxonomy" id="586396"/>
    <lineage>
        <taxon>Eukaryota</taxon>
        <taxon>Viridiplantae</taxon>
        <taxon>Streptophyta</taxon>
        <taxon>Embryophyta</taxon>
        <taxon>Tracheophyta</taxon>
        <taxon>Spermatophyta</taxon>
        <taxon>Magnoliopsida</taxon>
        <taxon>eudicotyledons</taxon>
        <taxon>Gunneridae</taxon>
        <taxon>Pentapetalae</taxon>
        <taxon>rosids</taxon>
        <taxon>fabids</taxon>
        <taxon>Malpighiales</taxon>
        <taxon>Linaceae</taxon>
        <taxon>Linum</taxon>
    </lineage>
</organism>
<name>A0AAV0KGG6_9ROSI</name>
<dbReference type="AlphaFoldDB" id="A0AAV0KGG6"/>
<proteinExistence type="predicted"/>
<protein>
    <recommendedName>
        <fullName evidence="5">DNA-3-methyladenine glycosylase I</fullName>
    </recommendedName>
</protein>
<dbReference type="InterPro" id="IPR011257">
    <property type="entry name" value="DNA_glycosylase"/>
</dbReference>
<gene>
    <name evidence="3" type="ORF">LITE_LOCUS18499</name>
</gene>
<keyword evidence="1" id="KW-0862">Zinc</keyword>
<dbReference type="Pfam" id="PF03352">
    <property type="entry name" value="Adenine_glyco"/>
    <property type="match status" value="1"/>
</dbReference>
<feature type="binding site" evidence="1">
    <location>
        <position position="156"/>
    </location>
    <ligand>
        <name>Zn(2+)</name>
        <dbReference type="ChEBI" id="CHEBI:29105"/>
    </ligand>
</feature>
<dbReference type="GO" id="GO:0046872">
    <property type="term" value="F:metal ion binding"/>
    <property type="evidence" value="ECO:0007669"/>
    <property type="project" value="UniProtKB-KW"/>
</dbReference>
<evidence type="ECO:0008006" key="5">
    <source>
        <dbReference type="Google" id="ProtNLM"/>
    </source>
</evidence>
<dbReference type="GO" id="GO:0008725">
    <property type="term" value="F:DNA-3-methyladenine glycosylase activity"/>
    <property type="evidence" value="ECO:0007669"/>
    <property type="project" value="InterPro"/>
</dbReference>
<feature type="compositionally biased region" description="Basic and acidic residues" evidence="2">
    <location>
        <begin position="29"/>
        <end position="41"/>
    </location>
</feature>
<dbReference type="Gene3D" id="1.10.340.30">
    <property type="entry name" value="Hypothetical protein, domain 2"/>
    <property type="match status" value="1"/>
</dbReference>
<dbReference type="PANTHER" id="PTHR31116">
    <property type="entry name" value="OS04G0501200 PROTEIN"/>
    <property type="match status" value="1"/>
</dbReference>
<dbReference type="PANTHER" id="PTHR31116:SF30">
    <property type="entry name" value="HHH-GPD DOMAIN-CONTAINING PROTEIN"/>
    <property type="match status" value="1"/>
</dbReference>
<dbReference type="GO" id="GO:0006284">
    <property type="term" value="P:base-excision repair"/>
    <property type="evidence" value="ECO:0007669"/>
    <property type="project" value="InterPro"/>
</dbReference>
<dbReference type="EMBL" id="CAMGYJ010000005">
    <property type="protein sequence ID" value="CAI0420798.1"/>
    <property type="molecule type" value="Genomic_DNA"/>
</dbReference>
<dbReference type="SUPFAM" id="SSF48150">
    <property type="entry name" value="DNA-glycosylase"/>
    <property type="match status" value="1"/>
</dbReference>
<evidence type="ECO:0000313" key="4">
    <source>
        <dbReference type="Proteomes" id="UP001154282"/>
    </source>
</evidence>
<evidence type="ECO:0000256" key="1">
    <source>
        <dbReference type="PIRSR" id="PIRSR605019-1"/>
    </source>
</evidence>
<feature type="binding site" evidence="1">
    <location>
        <position position="318"/>
    </location>
    <ligand>
        <name>Zn(2+)</name>
        <dbReference type="ChEBI" id="CHEBI:29105"/>
    </ligand>
</feature>
<feature type="region of interest" description="Disordered" evidence="2">
    <location>
        <begin position="1"/>
        <end position="114"/>
    </location>
</feature>
<feature type="binding site" evidence="1">
    <location>
        <position position="314"/>
    </location>
    <ligand>
        <name>Zn(2+)</name>
        <dbReference type="ChEBI" id="CHEBI:29105"/>
    </ligand>
</feature>
<feature type="compositionally biased region" description="Low complexity" evidence="2">
    <location>
        <begin position="55"/>
        <end position="93"/>
    </location>
</feature>
<accession>A0AAV0KGG6</accession>
<keyword evidence="4" id="KW-1185">Reference proteome</keyword>
<comment type="caution">
    <text evidence="3">The sequence shown here is derived from an EMBL/GenBank/DDBJ whole genome shotgun (WGS) entry which is preliminary data.</text>
</comment>
<evidence type="ECO:0000313" key="3">
    <source>
        <dbReference type="EMBL" id="CAI0420798.1"/>
    </source>
</evidence>
<reference evidence="3" key="1">
    <citation type="submission" date="2022-08" db="EMBL/GenBank/DDBJ databases">
        <authorList>
            <person name="Gutierrez-Valencia J."/>
        </authorList>
    </citation>
    <scope>NUCLEOTIDE SEQUENCE</scope>
</reference>
<dbReference type="Proteomes" id="UP001154282">
    <property type="component" value="Unassembled WGS sequence"/>
</dbReference>
<dbReference type="InterPro" id="IPR005019">
    <property type="entry name" value="Adenine_glyco"/>
</dbReference>
<feature type="binding site" evidence="1">
    <location>
        <position position="141"/>
    </location>
    <ligand>
        <name>Zn(2+)</name>
        <dbReference type="ChEBI" id="CHEBI:29105"/>
    </ligand>
</feature>
<keyword evidence="1" id="KW-0479">Metal-binding</keyword>
<sequence>MSGPPRFRSLNIAEPENKAPKTPARKQPRKQELEANKERKSGKVAAVLRQKSMNASCSSEASSDSMSSSSRASSSSSSTVWSASGGMRRSGGAVKRRQCGVKIDKEEGKSGGGGGIAAAEATDDGGLVSKVDCFDQSKKRCPWVTPTTEPCYTAFHDEEWGVPVHDDRKLFELLSLSGALAELSWPAILNKREAFREVFLGFDPHAVSKLNERKVIMAGSPASSLLPEQKLRSILENARQICKVVEEFGSFDKYMWNFVIQKAIVNQFRYTRQVPVKNSKAEAISKDLVKRGFRSVGPTVIYSFMQVAGLTNDHLVSCFRYHECITGAELKGTTAEGCEVQGGKERS</sequence>
<evidence type="ECO:0000256" key="2">
    <source>
        <dbReference type="SAM" id="MobiDB-lite"/>
    </source>
</evidence>